<dbReference type="Gene3D" id="3.30.565.10">
    <property type="entry name" value="Histidine kinase-like ATPase, C-terminal domain"/>
    <property type="match status" value="1"/>
</dbReference>
<dbReference type="Proteomes" id="UP001282288">
    <property type="component" value="Unassembled WGS sequence"/>
</dbReference>
<sequence>MNVETHLPTTRERLYSRSRRSIPAARDFTRTTLTTWNTRAPLDDVLLCVSELTTNALLYGVPPGRFFLLRLRPHGDAGVRVEVHDSGDGTLPIVPVPREDGGRGLLLVATLADKWGAERRNPGKVVWCEFGTHRR</sequence>
<dbReference type="Pfam" id="PF13581">
    <property type="entry name" value="HATPase_c_2"/>
    <property type="match status" value="1"/>
</dbReference>
<keyword evidence="1" id="KW-0808">Transferase</keyword>
<dbReference type="AlphaFoldDB" id="A0AAP6BKR4"/>
<dbReference type="PANTHER" id="PTHR35526:SF3">
    <property type="entry name" value="ANTI-SIGMA-F FACTOR RSBW"/>
    <property type="match status" value="1"/>
</dbReference>
<dbReference type="CDD" id="cd16936">
    <property type="entry name" value="HATPase_RsbW-like"/>
    <property type="match status" value="1"/>
</dbReference>
<dbReference type="InterPro" id="IPR003594">
    <property type="entry name" value="HATPase_dom"/>
</dbReference>
<protein>
    <submittedName>
        <fullName evidence="3">ATP-binding protein</fullName>
    </submittedName>
</protein>
<dbReference type="InterPro" id="IPR036890">
    <property type="entry name" value="HATPase_C_sf"/>
</dbReference>
<evidence type="ECO:0000313" key="4">
    <source>
        <dbReference type="EMBL" id="MDX3019942.1"/>
    </source>
</evidence>
<reference evidence="3 5" key="1">
    <citation type="journal article" date="2023" name="Microb. Genom.">
        <title>Mesoterricola silvestris gen. nov., sp. nov., Mesoterricola sediminis sp. nov., Geothrix oryzae sp. nov., Geothrix edaphica sp. nov., Geothrix rubra sp. nov., and Geothrix limicola sp. nov., six novel members of Acidobacteriota isolated from soils.</title>
        <authorList>
            <person name="Weisberg A.J."/>
            <person name="Pearce E."/>
            <person name="Kramer C.G."/>
            <person name="Chang J.H."/>
            <person name="Clarke C.R."/>
        </authorList>
    </citation>
    <scope>NUCLEOTIDE SEQUENCE</scope>
    <source>
        <strain evidence="4 5">NB05-1H</strain>
        <strain evidence="3">NRRL_B-16521</strain>
    </source>
</reference>
<keyword evidence="1" id="KW-0723">Serine/threonine-protein kinase</keyword>
<dbReference type="InterPro" id="IPR050267">
    <property type="entry name" value="Anti-sigma-factor_SerPK"/>
</dbReference>
<gene>
    <name evidence="3" type="ORF">PV399_43885</name>
    <name evidence="4" type="ORF">PV666_18875</name>
</gene>
<keyword evidence="3" id="KW-0547">Nucleotide-binding</keyword>
<dbReference type="GO" id="GO:0005524">
    <property type="term" value="F:ATP binding"/>
    <property type="evidence" value="ECO:0007669"/>
    <property type="project" value="UniProtKB-KW"/>
</dbReference>
<keyword evidence="3" id="KW-0067">ATP-binding</keyword>
<dbReference type="SUPFAM" id="SSF55874">
    <property type="entry name" value="ATPase domain of HSP90 chaperone/DNA topoisomerase II/histidine kinase"/>
    <property type="match status" value="1"/>
</dbReference>
<comment type="caution">
    <text evidence="3">The sequence shown here is derived from an EMBL/GenBank/DDBJ whole genome shotgun (WGS) entry which is preliminary data.</text>
</comment>
<dbReference type="GeneID" id="69804735"/>
<evidence type="ECO:0000313" key="6">
    <source>
        <dbReference type="Proteomes" id="UP001282288"/>
    </source>
</evidence>
<evidence type="ECO:0000256" key="1">
    <source>
        <dbReference type="ARBA" id="ARBA00022527"/>
    </source>
</evidence>
<evidence type="ECO:0000259" key="2">
    <source>
        <dbReference type="Pfam" id="PF13581"/>
    </source>
</evidence>
<organism evidence="3 6">
    <name type="scientific">Streptomyces acidiscabies</name>
    <dbReference type="NCBI Taxonomy" id="42234"/>
    <lineage>
        <taxon>Bacteria</taxon>
        <taxon>Bacillati</taxon>
        <taxon>Actinomycetota</taxon>
        <taxon>Actinomycetes</taxon>
        <taxon>Kitasatosporales</taxon>
        <taxon>Streptomycetaceae</taxon>
        <taxon>Streptomyces</taxon>
    </lineage>
</organism>
<feature type="domain" description="Histidine kinase/HSP90-like ATPase" evidence="2">
    <location>
        <begin position="21"/>
        <end position="127"/>
    </location>
</feature>
<evidence type="ECO:0000313" key="3">
    <source>
        <dbReference type="EMBL" id="MDX2966596.1"/>
    </source>
</evidence>
<proteinExistence type="predicted"/>
<name>A0AAP6BKR4_9ACTN</name>
<keyword evidence="5" id="KW-1185">Reference proteome</keyword>
<dbReference type="EMBL" id="JARAWC010000063">
    <property type="protein sequence ID" value="MDX2966596.1"/>
    <property type="molecule type" value="Genomic_DNA"/>
</dbReference>
<evidence type="ECO:0000313" key="5">
    <source>
        <dbReference type="Proteomes" id="UP001272987"/>
    </source>
</evidence>
<dbReference type="RefSeq" id="WP_010353360.1">
    <property type="nucleotide sequence ID" value="NZ_BCMK01000043.1"/>
</dbReference>
<accession>A0AAP6BKR4</accession>
<keyword evidence="1" id="KW-0418">Kinase</keyword>
<dbReference type="GO" id="GO:0004674">
    <property type="term" value="F:protein serine/threonine kinase activity"/>
    <property type="evidence" value="ECO:0007669"/>
    <property type="project" value="UniProtKB-KW"/>
</dbReference>
<dbReference type="EMBL" id="JARAWP010000010">
    <property type="protein sequence ID" value="MDX3019942.1"/>
    <property type="molecule type" value="Genomic_DNA"/>
</dbReference>
<dbReference type="PANTHER" id="PTHR35526">
    <property type="entry name" value="ANTI-SIGMA-F FACTOR RSBW-RELATED"/>
    <property type="match status" value="1"/>
</dbReference>
<dbReference type="Proteomes" id="UP001272987">
    <property type="component" value="Unassembled WGS sequence"/>
</dbReference>